<dbReference type="EMBL" id="JAUCMV010000001">
    <property type="protein sequence ID" value="KAK0428009.1"/>
    <property type="molecule type" value="Genomic_DNA"/>
</dbReference>
<gene>
    <name evidence="4" type="ORF">QR680_010541</name>
</gene>
<accession>A0AA39IQY2</accession>
<dbReference type="GO" id="GO:0006508">
    <property type="term" value="P:proteolysis"/>
    <property type="evidence" value="ECO:0007669"/>
    <property type="project" value="InterPro"/>
</dbReference>
<organism evidence="4 5">
    <name type="scientific">Steinernema hermaphroditum</name>
    <dbReference type="NCBI Taxonomy" id="289476"/>
    <lineage>
        <taxon>Eukaryota</taxon>
        <taxon>Metazoa</taxon>
        <taxon>Ecdysozoa</taxon>
        <taxon>Nematoda</taxon>
        <taxon>Chromadorea</taxon>
        <taxon>Rhabditida</taxon>
        <taxon>Tylenchina</taxon>
        <taxon>Panagrolaimomorpha</taxon>
        <taxon>Strongyloidoidea</taxon>
        <taxon>Steinernematidae</taxon>
        <taxon>Steinernema</taxon>
    </lineage>
</organism>
<dbReference type="Gene3D" id="2.40.10.10">
    <property type="entry name" value="Trypsin-like serine proteases"/>
    <property type="match status" value="1"/>
</dbReference>
<dbReference type="PROSITE" id="PS00134">
    <property type="entry name" value="TRYPSIN_HIS"/>
    <property type="match status" value="1"/>
</dbReference>
<feature type="signal peptide" evidence="2">
    <location>
        <begin position="1"/>
        <end position="17"/>
    </location>
</feature>
<evidence type="ECO:0000256" key="2">
    <source>
        <dbReference type="SAM" id="SignalP"/>
    </source>
</evidence>
<dbReference type="Proteomes" id="UP001175271">
    <property type="component" value="Unassembled WGS sequence"/>
</dbReference>
<reference evidence="4" key="1">
    <citation type="submission" date="2023-06" db="EMBL/GenBank/DDBJ databases">
        <title>Genomic analysis of the entomopathogenic nematode Steinernema hermaphroditum.</title>
        <authorList>
            <person name="Schwarz E.M."/>
            <person name="Heppert J.K."/>
            <person name="Baniya A."/>
            <person name="Schwartz H.T."/>
            <person name="Tan C.-H."/>
            <person name="Antoshechkin I."/>
            <person name="Sternberg P.W."/>
            <person name="Goodrich-Blair H."/>
            <person name="Dillman A.R."/>
        </authorList>
    </citation>
    <scope>NUCLEOTIDE SEQUENCE</scope>
    <source>
        <strain evidence="4">PS9179</strain>
        <tissue evidence="4">Whole animal</tissue>
    </source>
</reference>
<dbReference type="InterPro" id="IPR009003">
    <property type="entry name" value="Peptidase_S1_PA"/>
</dbReference>
<dbReference type="InterPro" id="IPR043504">
    <property type="entry name" value="Peptidase_S1_PA_chymotrypsin"/>
</dbReference>
<dbReference type="SUPFAM" id="SSF50494">
    <property type="entry name" value="Trypsin-like serine proteases"/>
    <property type="match status" value="1"/>
</dbReference>
<dbReference type="SMART" id="SM00020">
    <property type="entry name" value="Tryp_SPc"/>
    <property type="match status" value="1"/>
</dbReference>
<feature type="domain" description="Peptidase S1" evidence="3">
    <location>
        <begin position="63"/>
        <end position="295"/>
    </location>
</feature>
<evidence type="ECO:0000259" key="3">
    <source>
        <dbReference type="PROSITE" id="PS50240"/>
    </source>
</evidence>
<evidence type="ECO:0000256" key="1">
    <source>
        <dbReference type="ARBA" id="ARBA00023157"/>
    </source>
</evidence>
<sequence length="584" mass="65514">MLTNQLTVLLLFVVISAESSREFLSIAHAGHSPWLSNLTRRELINVKRICGRESRKHEPIFKISGGDKAAKGQFPWAVGLAYRKGEAFCGATIISQKHIISAAHCFFSYVKGSLPCMGIATQDPFSIEVHYGGTCTRRGTHCSKANTKIARIRKVRYARAFHEFNCKGGSDIAIAEIEGSFQFDDLVKPICLPPIAEAKEFNSTAYSTFTDYGFGLLDEKDSHTVAHLRYIDFPPSAIDVTDDRGYIVVVPGKRSGRLMNKGICKGDSGSGFQARRISDQRVYLQGMHSFGPPCGSGLSYWNTHVVGDSLEFPGGLEEFEGLWGAAAGNLAPRTCCTFFLSSAKNPNVWLYGFVLNEGGILTIDEIKQRDLRGLRIGTINLTFLDPKLYLFKVTAEVLVSNLLPFACRFFGYAQEFVFSTYQLPSNPAVENSIFQTVYSFHEPRNVALSYSGQQSQQFLAQLLKSRKLEILMLRYYWPTETLHTVFTRLKETQIKVFYTRVCDAKINTALLTEMHNFWISGQFESTKVDLSFRAGHLEGVDDMFPDKKEYGVDKQWNVEHILYGTFELTVMGNYSLEVKINPAT</sequence>
<dbReference type="Pfam" id="PF00089">
    <property type="entry name" value="Trypsin"/>
    <property type="match status" value="1"/>
</dbReference>
<comment type="caution">
    <text evidence="4">The sequence shown here is derived from an EMBL/GenBank/DDBJ whole genome shotgun (WGS) entry which is preliminary data.</text>
</comment>
<dbReference type="GO" id="GO:0004252">
    <property type="term" value="F:serine-type endopeptidase activity"/>
    <property type="evidence" value="ECO:0007669"/>
    <property type="project" value="InterPro"/>
</dbReference>
<dbReference type="PANTHER" id="PTHR24253:SF176">
    <property type="entry name" value="CORIN, ISOFORM B"/>
    <property type="match status" value="1"/>
</dbReference>
<dbReference type="PROSITE" id="PS50240">
    <property type="entry name" value="TRYPSIN_DOM"/>
    <property type="match status" value="1"/>
</dbReference>
<dbReference type="InterPro" id="IPR001254">
    <property type="entry name" value="Trypsin_dom"/>
</dbReference>
<feature type="chain" id="PRO_5041436140" description="Peptidase S1 domain-containing protein" evidence="2">
    <location>
        <begin position="18"/>
        <end position="584"/>
    </location>
</feature>
<dbReference type="AlphaFoldDB" id="A0AA39IQY2"/>
<evidence type="ECO:0000313" key="5">
    <source>
        <dbReference type="Proteomes" id="UP001175271"/>
    </source>
</evidence>
<dbReference type="InterPro" id="IPR018114">
    <property type="entry name" value="TRYPSIN_HIS"/>
</dbReference>
<protein>
    <recommendedName>
        <fullName evidence="3">Peptidase S1 domain-containing protein</fullName>
    </recommendedName>
</protein>
<keyword evidence="1" id="KW-1015">Disulfide bond</keyword>
<name>A0AA39IQY2_9BILA</name>
<evidence type="ECO:0000313" key="4">
    <source>
        <dbReference type="EMBL" id="KAK0428009.1"/>
    </source>
</evidence>
<proteinExistence type="predicted"/>
<dbReference type="PANTHER" id="PTHR24253">
    <property type="entry name" value="TRANSMEMBRANE PROTEASE SERINE"/>
    <property type="match status" value="1"/>
</dbReference>
<keyword evidence="2" id="KW-0732">Signal</keyword>
<keyword evidence="5" id="KW-1185">Reference proteome</keyword>